<dbReference type="Pfam" id="PF00941">
    <property type="entry name" value="FAD_binding_5"/>
    <property type="match status" value="1"/>
</dbReference>
<dbReference type="SUPFAM" id="SSF55447">
    <property type="entry name" value="CO dehydrogenase flavoprotein C-terminal domain-like"/>
    <property type="match status" value="1"/>
</dbReference>
<evidence type="ECO:0000256" key="2">
    <source>
        <dbReference type="ARBA" id="ARBA00004275"/>
    </source>
</evidence>
<feature type="active site" description="Proton acceptor" evidence="19">
    <location>
        <position position="1307"/>
    </location>
</feature>
<dbReference type="InterPro" id="IPR036318">
    <property type="entry name" value="FAD-bd_PCMH-like_sf"/>
</dbReference>
<evidence type="ECO:0000256" key="14">
    <source>
        <dbReference type="ARBA" id="ARBA00023027"/>
    </source>
</evidence>
<dbReference type="EMBL" id="GL883010">
    <property type="protein sequence ID" value="EGG20479.1"/>
    <property type="molecule type" value="Genomic_DNA"/>
</dbReference>
<evidence type="ECO:0000256" key="20">
    <source>
        <dbReference type="PIRSR" id="PIRSR000127-2"/>
    </source>
</evidence>
<keyword evidence="14" id="KW-0520">NAD</keyword>
<comment type="cofactor">
    <cofactor evidence="21">
        <name>[2Fe-2S] cluster</name>
        <dbReference type="ChEBI" id="CHEBI:190135"/>
    </cofactor>
    <text evidence="21">Binds 2 [2Fe-2S] clusters.</text>
</comment>
<dbReference type="FunFam" id="3.30.465.10:FF:000004">
    <property type="entry name" value="Xanthine dehydrogenase/oxidase"/>
    <property type="match status" value="1"/>
</dbReference>
<dbReference type="Gene3D" id="3.30.465.10">
    <property type="match status" value="1"/>
</dbReference>
<evidence type="ECO:0000259" key="23">
    <source>
        <dbReference type="PROSITE" id="PS51085"/>
    </source>
</evidence>
<dbReference type="SUPFAM" id="SSF54665">
    <property type="entry name" value="CO dehydrogenase molybdoprotein N-domain-like"/>
    <property type="match status" value="1"/>
</dbReference>
<comment type="subcellular location">
    <subcellularLocation>
        <location evidence="2">Peroxisome</location>
    </subcellularLocation>
</comment>
<evidence type="ECO:0000256" key="4">
    <source>
        <dbReference type="ARBA" id="ARBA00011738"/>
    </source>
</evidence>
<dbReference type="GO" id="GO:0051537">
    <property type="term" value="F:2 iron, 2 sulfur cluster binding"/>
    <property type="evidence" value="ECO:0007669"/>
    <property type="project" value="UniProtKB-KW"/>
</dbReference>
<sequence length="1371" mass="151715">MISSISSSSSTINTSTENNNNNINNNNYNHDLLFYLNGNKVVVRNPNPEHTLLHYLRSLNVGLTGTKLGCGEGGCGACTVMISHYSSNQDKIIHRAINACLFPLCAVSGCAITTIEGLGNVTDGLHPVQSRISEAYGSQCGFCTPGIIMALYSYLRSHPTATQHDIEECFDGNLCRCTGYRPILDAAKSFGLPSTNSLPSIASGIDTETPEKQNICPSSGKPCDCKSNTQHIPSKPLDLKQELIFPPYLVNYKQETTLKFDGDRAIWYTPTTFDELLQLKSQYNHAKIVVGNTEIGIETKFRNVVYPVLLSPVRVQEMNGIRKADDGIHIGASVTLTEIRSYLQGLCNDKQLVDQNKTQTYRAMLTQFKWFAGNQIRNAACLGGNIVTASPISDINPVLLAAGAILELVSIDKNTGEKLVRHVNIRTFFKTYRVVDILPSEVLSSIFVPFTNQLEYVEAYKQSRRREDDIAIVSCCFRVQLERSNQTTATGEYSIKDISLAYGGMNVKAVLATKTMDALVGKIWSQSLLDEIYSNLEIDLPLAEGAPGGMIEYRRSLTTSFFFKFFLTVNNYLFVDSQGNTKYQVDEREKSATNPYHREMTSGEQTYQTQPLLHPVTQPIKHQSSDKQVTGEAIYVDDMKQSSLYAAMVLSTKAHANITSIDASKALSLPGVKGFYTHKDIRGSNMTGPVFYDEELLASKTVLCQGYPIGVIVAETHQQALEASKAVQIQYEELTPVLTIEDAIEKNSFLDMVHTIKNGREVDQVFGECENVVQGEFKMGGQEHFYLETNVSLAVPIEGDEYHIYSSTQNPTKTQILVAKALGVSMNQIVVKTKRMGGGFGGKESRSIFVSCIASLAAQKLRQPVRLVLDRDTDMITTGTRHPFLGRYKIGFDNEGMIKVADIQLFADAGYSYDLSGGVLDRAIFHSENAYKVPNIRVVGRLCKTNLPTNTAFRGFGGPQGMMVCENWIEQISHHLQIPSYKIRERNFYKEGELTHYLQEVSNCHLDRIWKETLQKSNYLARLEQVKQFNEKNKWKKRGIALIPTKFGMSFTIKTLNQAGALVHIYTDGSVLVTHGGTEMGQGLHTKIIQIAAKELGVPVEKVYVSETSTDKVANTAPTAASVSSDMNGMATLDACKQINQRLEPLRQRFPNYSFAQLTTQAFVERINLSANGYYATPNVGYLFKDGGVGEGTPFNYFNYGCSVSEVEIDTLTGDHTILQSDIIMDVGDSLNPTIDIGQVEGAFIQGVGLTTLEEVVTFKPSGYQFTRGPSTYKIPGFNDIPIIFNVSLFGDAPNPKAIHSSKGVGEPPLFLGSSVFFAIREAIIASRQEQKLVDNNGNNVVAEFLHLESPATCERIRNACIDRFTKQFTK</sequence>
<organism evidence="25 26">
    <name type="scientific">Cavenderia fasciculata</name>
    <name type="common">Slime mold</name>
    <name type="synonym">Dictyostelium fasciculatum</name>
    <dbReference type="NCBI Taxonomy" id="261658"/>
    <lineage>
        <taxon>Eukaryota</taxon>
        <taxon>Amoebozoa</taxon>
        <taxon>Evosea</taxon>
        <taxon>Eumycetozoa</taxon>
        <taxon>Dictyostelia</taxon>
        <taxon>Acytosteliales</taxon>
        <taxon>Cavenderiaceae</taxon>
        <taxon>Cavenderia</taxon>
    </lineage>
</organism>
<evidence type="ECO:0000256" key="7">
    <source>
        <dbReference type="ARBA" id="ARBA00022630"/>
    </source>
</evidence>
<dbReference type="PIRSF" id="PIRSF000127">
    <property type="entry name" value="Xanthine_DH"/>
    <property type="match status" value="1"/>
</dbReference>
<dbReference type="RefSeq" id="XP_004358329.1">
    <property type="nucleotide sequence ID" value="XM_004358272.1"/>
</dbReference>
<keyword evidence="9 21" id="KW-0479">Metal-binding</keyword>
<dbReference type="InterPro" id="IPR036683">
    <property type="entry name" value="CO_DH_flav_C_dom_sf"/>
</dbReference>
<dbReference type="InterPro" id="IPR016166">
    <property type="entry name" value="FAD-bd_PCMH"/>
</dbReference>
<comment type="catalytic activity">
    <reaction evidence="18">
        <text>hypoxanthine + NAD(+) + H2O = xanthine + NADH + H(+)</text>
        <dbReference type="Rhea" id="RHEA:24670"/>
        <dbReference type="ChEBI" id="CHEBI:15377"/>
        <dbReference type="ChEBI" id="CHEBI:15378"/>
        <dbReference type="ChEBI" id="CHEBI:17368"/>
        <dbReference type="ChEBI" id="CHEBI:17712"/>
        <dbReference type="ChEBI" id="CHEBI:57540"/>
        <dbReference type="ChEBI" id="CHEBI:57945"/>
        <dbReference type="EC" id="1.17.1.4"/>
    </reaction>
</comment>
<dbReference type="InterPro" id="IPR036010">
    <property type="entry name" value="2Fe-2S_ferredoxin-like_sf"/>
</dbReference>
<keyword evidence="11" id="KW-0560">Oxidoreductase</keyword>
<comment type="catalytic activity">
    <reaction evidence="17">
        <text>xanthine + NAD(+) + H2O = urate + NADH + H(+)</text>
        <dbReference type="Rhea" id="RHEA:16669"/>
        <dbReference type="ChEBI" id="CHEBI:15377"/>
        <dbReference type="ChEBI" id="CHEBI:15378"/>
        <dbReference type="ChEBI" id="CHEBI:17712"/>
        <dbReference type="ChEBI" id="CHEBI:17775"/>
        <dbReference type="ChEBI" id="CHEBI:57540"/>
        <dbReference type="ChEBI" id="CHEBI:57945"/>
        <dbReference type="EC" id="1.17.1.4"/>
    </reaction>
</comment>
<feature type="binding site" evidence="20">
    <location>
        <position position="956"/>
    </location>
    <ligand>
        <name>substrate</name>
    </ligand>
</feature>
<dbReference type="EC" id="1.17.1.4" evidence="5"/>
<keyword evidence="13 21" id="KW-0411">Iron-sulfur</keyword>
<dbReference type="PROSITE" id="PS00197">
    <property type="entry name" value="2FE2S_FER_1"/>
    <property type="match status" value="1"/>
</dbReference>
<dbReference type="InterPro" id="IPR002888">
    <property type="entry name" value="2Fe-2S-bd"/>
</dbReference>
<dbReference type="Gene3D" id="1.10.150.120">
    <property type="entry name" value="[2Fe-2S]-binding domain"/>
    <property type="match status" value="1"/>
</dbReference>
<feature type="binding site" evidence="21">
    <location>
        <position position="954"/>
    </location>
    <ligand>
        <name>Mo-molybdopterin</name>
        <dbReference type="ChEBI" id="CHEBI:71302"/>
    </ligand>
    <ligandPart>
        <name>Mo</name>
        <dbReference type="ChEBI" id="CHEBI:28685"/>
    </ligandPart>
</feature>
<dbReference type="InterPro" id="IPR008274">
    <property type="entry name" value="AldOxase/xan_DH_MoCoBD1"/>
</dbReference>
<keyword evidence="8 21" id="KW-0001">2Fe-2S</keyword>
<feature type="binding site" evidence="21">
    <location>
        <position position="175"/>
    </location>
    <ligand>
        <name>[2Fe-2S] cluster</name>
        <dbReference type="ChEBI" id="CHEBI:190135"/>
        <label>2</label>
    </ligand>
</feature>
<evidence type="ECO:0000256" key="21">
    <source>
        <dbReference type="PIRSR" id="PIRSR000127-3"/>
    </source>
</evidence>
<feature type="binding site" evidence="21">
    <location>
        <position position="140"/>
    </location>
    <ligand>
        <name>[2Fe-2S] cluster</name>
        <dbReference type="ChEBI" id="CHEBI:190135"/>
        <label>2</label>
    </ligand>
</feature>
<feature type="binding site" evidence="20">
    <location>
        <begin position="288"/>
        <end position="295"/>
    </location>
    <ligand>
        <name>FAD</name>
        <dbReference type="ChEBI" id="CHEBI:57692"/>
    </ligand>
</feature>
<dbReference type="GeneID" id="14872959"/>
<dbReference type="GO" id="GO:0004854">
    <property type="term" value="F:xanthine dehydrogenase activity"/>
    <property type="evidence" value="ECO:0007669"/>
    <property type="project" value="UniProtKB-EC"/>
</dbReference>
<feature type="binding site" evidence="21">
    <location>
        <position position="840"/>
    </location>
    <ligand>
        <name>Mo-molybdopterin</name>
        <dbReference type="ChEBI" id="CHEBI:71302"/>
    </ligand>
    <ligandPart>
        <name>Mo</name>
        <dbReference type="ChEBI" id="CHEBI:28685"/>
    </ligandPart>
</feature>
<dbReference type="Gene3D" id="3.90.1170.50">
    <property type="entry name" value="Aldehyde oxidase/xanthine dehydrogenase, a/b hammerhead"/>
    <property type="match status" value="1"/>
</dbReference>
<keyword evidence="12 21" id="KW-0408">Iron</keyword>
<feature type="binding site" evidence="21">
    <location>
        <position position="809"/>
    </location>
    <ligand>
        <name>Mo-molybdopterin</name>
        <dbReference type="ChEBI" id="CHEBI:71302"/>
    </ligand>
    <ligandPart>
        <name>Mo</name>
        <dbReference type="ChEBI" id="CHEBI:28685"/>
    </ligandPart>
</feature>
<dbReference type="Gene3D" id="3.10.20.30">
    <property type="match status" value="1"/>
</dbReference>
<dbReference type="SUPFAM" id="SSF47741">
    <property type="entry name" value="CO dehydrogenase ISP C-domain like"/>
    <property type="match status" value="1"/>
</dbReference>
<evidence type="ECO:0000256" key="12">
    <source>
        <dbReference type="ARBA" id="ARBA00023004"/>
    </source>
</evidence>
<dbReference type="Pfam" id="PF03450">
    <property type="entry name" value="CO_deh_flav_C"/>
    <property type="match status" value="1"/>
</dbReference>
<dbReference type="InterPro" id="IPR014307">
    <property type="entry name" value="Xanthine_DH_ssu"/>
</dbReference>
<dbReference type="GO" id="GO:0006145">
    <property type="term" value="P:purine nucleobase catabolic process"/>
    <property type="evidence" value="ECO:0007669"/>
    <property type="project" value="UniProtKB-ARBA"/>
</dbReference>
<feature type="domain" description="2Fe-2S ferredoxin-type" evidence="23">
    <location>
        <begin position="30"/>
        <end position="118"/>
    </location>
</feature>
<dbReference type="InterPro" id="IPR005107">
    <property type="entry name" value="CO_DH_flav_C"/>
</dbReference>
<dbReference type="STRING" id="1054147.F4PRC7"/>
<dbReference type="InterPro" id="IPR002346">
    <property type="entry name" value="Mopterin_DH_FAD-bd"/>
</dbReference>
<dbReference type="InterPro" id="IPR006058">
    <property type="entry name" value="2Fe2S_fd_BS"/>
</dbReference>
<dbReference type="FunFam" id="3.30.43.10:FF:000001">
    <property type="entry name" value="Xanthine dehydrogenase/oxidase"/>
    <property type="match status" value="1"/>
</dbReference>
<proteinExistence type="inferred from homology"/>
<gene>
    <name evidence="25" type="primary">xdh</name>
    <name evidence="25" type="ORF">DFA_00340</name>
</gene>
<dbReference type="Pfam" id="PF01315">
    <property type="entry name" value="Ald_Xan_dh_C"/>
    <property type="match status" value="1"/>
</dbReference>
<evidence type="ECO:0000313" key="25">
    <source>
        <dbReference type="EMBL" id="EGG20479.1"/>
    </source>
</evidence>
<feature type="binding site" evidence="21">
    <location>
        <position position="75"/>
    </location>
    <ligand>
        <name>[2Fe-2S] cluster</name>
        <dbReference type="ChEBI" id="CHEBI:190135"/>
        <label>1</label>
    </ligand>
</feature>
<dbReference type="FunFam" id="3.30.390.50:FF:000001">
    <property type="entry name" value="Xanthine dehydrogenase oxidase"/>
    <property type="match status" value="1"/>
</dbReference>
<dbReference type="Proteomes" id="UP000007797">
    <property type="component" value="Unassembled WGS sequence"/>
</dbReference>
<dbReference type="InterPro" id="IPR001041">
    <property type="entry name" value="2Fe-2S_ferredoxin-type"/>
</dbReference>
<comment type="cofactor">
    <cofactor evidence="21">
        <name>Mo-molybdopterin</name>
        <dbReference type="ChEBI" id="CHEBI:71302"/>
    </cofactor>
    <text evidence="21">Binds 1 Mo-molybdopterin (Mo-MPT) cofactor per subunit.</text>
</comment>
<feature type="binding site" evidence="20">
    <location>
        <position position="461"/>
    </location>
    <ligand>
        <name>FAD</name>
        <dbReference type="ChEBI" id="CHEBI:57692"/>
    </ligand>
</feature>
<evidence type="ECO:0000256" key="18">
    <source>
        <dbReference type="ARBA" id="ARBA00049517"/>
    </source>
</evidence>
<dbReference type="FunFam" id="3.30.365.10:FF:000004">
    <property type="entry name" value="Xanthine dehydrogenase oxidase"/>
    <property type="match status" value="1"/>
</dbReference>
<feature type="binding site" evidence="20">
    <location>
        <position position="443"/>
    </location>
    <ligand>
        <name>FAD</name>
        <dbReference type="ChEBI" id="CHEBI:57692"/>
    </ligand>
</feature>
<feature type="domain" description="FAD-binding PCMH-type" evidence="24">
    <location>
        <begin position="260"/>
        <end position="453"/>
    </location>
</feature>
<dbReference type="FunFam" id="3.10.20.30:FF:000015">
    <property type="entry name" value="Aldehyde oxidase 1"/>
    <property type="match status" value="1"/>
</dbReference>
<dbReference type="SUPFAM" id="SSF56176">
    <property type="entry name" value="FAD-binding/transporter-associated domain-like"/>
    <property type="match status" value="1"/>
</dbReference>
<dbReference type="PROSITE" id="PS51387">
    <property type="entry name" value="FAD_PCMH"/>
    <property type="match status" value="1"/>
</dbReference>
<evidence type="ECO:0000256" key="17">
    <source>
        <dbReference type="ARBA" id="ARBA00049017"/>
    </source>
</evidence>
<feature type="binding site" evidence="21">
    <location>
        <position position="1121"/>
    </location>
    <ligand>
        <name>Mo-molybdopterin</name>
        <dbReference type="ChEBI" id="CHEBI:71302"/>
    </ligand>
    <ligandPart>
        <name>Mo</name>
        <dbReference type="ChEBI" id="CHEBI:28685"/>
    </ligandPart>
</feature>
<dbReference type="Pfam" id="PF02738">
    <property type="entry name" value="MoCoBD_1"/>
    <property type="match status" value="1"/>
</dbReference>
<dbReference type="Gene3D" id="3.30.390.50">
    <property type="entry name" value="CO dehydrogenase flavoprotein, C-terminal domain"/>
    <property type="match status" value="1"/>
</dbReference>
<dbReference type="SUPFAM" id="SSF54292">
    <property type="entry name" value="2Fe-2S ferredoxin-like"/>
    <property type="match status" value="1"/>
</dbReference>
<dbReference type="Gene3D" id="3.30.365.10">
    <property type="entry name" value="Aldehyde oxidase/xanthine dehydrogenase, molybdopterin binding domain"/>
    <property type="match status" value="4"/>
</dbReference>
<dbReference type="OrthoDB" id="8300278at2759"/>
<comment type="cofactor">
    <cofactor evidence="1 20">
        <name>FAD</name>
        <dbReference type="ChEBI" id="CHEBI:57692"/>
    </cofactor>
</comment>
<evidence type="ECO:0000256" key="9">
    <source>
        <dbReference type="ARBA" id="ARBA00022723"/>
    </source>
</evidence>
<feature type="binding site" evidence="21">
    <location>
        <position position="78"/>
    </location>
    <ligand>
        <name>[2Fe-2S] cluster</name>
        <dbReference type="ChEBI" id="CHEBI:190135"/>
        <label>1</label>
    </ligand>
</feature>
<dbReference type="InterPro" id="IPR036856">
    <property type="entry name" value="Ald_Oxase/Xan_DH_a/b_sf"/>
</dbReference>
<dbReference type="InterPro" id="IPR046867">
    <property type="entry name" value="AldOxase/xan_DH_MoCoBD2"/>
</dbReference>
<feature type="binding site" evidence="21">
    <location>
        <position position="100"/>
    </location>
    <ligand>
        <name>[2Fe-2S] cluster</name>
        <dbReference type="ChEBI" id="CHEBI:190135"/>
        <label>1</label>
    </ligand>
</feature>
<dbReference type="SUPFAM" id="SSF56003">
    <property type="entry name" value="Molybdenum cofactor-binding domain"/>
    <property type="match status" value="1"/>
</dbReference>
<dbReference type="InterPro" id="IPR012675">
    <property type="entry name" value="Beta-grasp_dom_sf"/>
</dbReference>
<feature type="region of interest" description="Disordered" evidence="22">
    <location>
        <begin position="1"/>
        <end position="22"/>
    </location>
</feature>
<dbReference type="NCBIfam" id="TIGR02963">
    <property type="entry name" value="xanthine_xdhA"/>
    <property type="match status" value="1"/>
</dbReference>
<comment type="similarity">
    <text evidence="3">Belongs to the xanthine dehydrogenase family.</text>
</comment>
<dbReference type="GO" id="GO:0005506">
    <property type="term" value="F:iron ion binding"/>
    <property type="evidence" value="ECO:0007669"/>
    <property type="project" value="InterPro"/>
</dbReference>
<dbReference type="PANTHER" id="PTHR45444:SF3">
    <property type="entry name" value="XANTHINE DEHYDROGENASE"/>
    <property type="match status" value="1"/>
</dbReference>
<dbReference type="GO" id="GO:0005777">
    <property type="term" value="C:peroxisome"/>
    <property type="evidence" value="ECO:0007669"/>
    <property type="project" value="UniProtKB-SubCell"/>
</dbReference>
<dbReference type="OMA" id="PHPTQER"/>
<dbReference type="FunFam" id="3.90.1170.50:FF:000001">
    <property type="entry name" value="Aldehyde oxidase 1"/>
    <property type="match status" value="1"/>
</dbReference>
<evidence type="ECO:0000256" key="8">
    <source>
        <dbReference type="ARBA" id="ARBA00022714"/>
    </source>
</evidence>
<keyword evidence="6 21" id="KW-0500">Molybdenum</keyword>
<feature type="binding site" evidence="21">
    <location>
        <position position="177"/>
    </location>
    <ligand>
        <name>[2Fe-2S] cluster</name>
        <dbReference type="ChEBI" id="CHEBI:190135"/>
        <label>2</label>
    </ligand>
</feature>
<dbReference type="InterPro" id="IPR016167">
    <property type="entry name" value="FAD-bd_PCMH_sub1"/>
</dbReference>
<evidence type="ECO:0000313" key="26">
    <source>
        <dbReference type="Proteomes" id="UP000007797"/>
    </source>
</evidence>
<dbReference type="InterPro" id="IPR036884">
    <property type="entry name" value="2Fe-2S-bd_dom_sf"/>
</dbReference>
<evidence type="ECO:0000256" key="19">
    <source>
        <dbReference type="PIRSR" id="PIRSR000127-1"/>
    </source>
</evidence>
<keyword evidence="15" id="KW-0576">Peroxisome</keyword>
<dbReference type="KEGG" id="dfa:DFA_00340"/>
<evidence type="ECO:0000256" key="3">
    <source>
        <dbReference type="ARBA" id="ARBA00006849"/>
    </source>
</evidence>
<dbReference type="PROSITE" id="PS51085">
    <property type="entry name" value="2FE2S_FER_2"/>
    <property type="match status" value="1"/>
</dbReference>
<dbReference type="Gene3D" id="3.30.43.10">
    <property type="entry name" value="Uridine Diphospho-n-acetylenolpyruvylglucosamine Reductase, domain 2"/>
    <property type="match status" value="1"/>
</dbReference>
<evidence type="ECO:0000256" key="16">
    <source>
        <dbReference type="ARBA" id="ARBA00034078"/>
    </source>
</evidence>
<dbReference type="Pfam" id="PF20256">
    <property type="entry name" value="MoCoBD_2"/>
    <property type="match status" value="1"/>
</dbReference>
<feature type="binding site" evidence="21">
    <location>
        <position position="143"/>
    </location>
    <ligand>
        <name>[2Fe-2S] cluster</name>
        <dbReference type="ChEBI" id="CHEBI:190135"/>
        <label>2</label>
    </ligand>
</feature>
<feature type="binding site" evidence="20">
    <location>
        <position position="394"/>
    </location>
    <ligand>
        <name>FAD</name>
        <dbReference type="ChEBI" id="CHEBI:57692"/>
    </ligand>
</feature>
<feature type="binding site" evidence="20">
    <location>
        <position position="1052"/>
    </location>
    <ligand>
        <name>substrate</name>
    </ligand>
</feature>
<name>F4PRC7_CACFS</name>
<dbReference type="PANTHER" id="PTHR45444">
    <property type="entry name" value="XANTHINE DEHYDROGENASE"/>
    <property type="match status" value="1"/>
</dbReference>
<dbReference type="InterPro" id="IPR016208">
    <property type="entry name" value="Ald_Oxase/xanthine_DH-like"/>
</dbReference>
<evidence type="ECO:0000256" key="5">
    <source>
        <dbReference type="ARBA" id="ARBA00013123"/>
    </source>
</evidence>
<reference evidence="26" key="1">
    <citation type="journal article" date="2011" name="Genome Res.">
        <title>Phylogeny-wide analysis of social amoeba genomes highlights ancient origins for complex intercellular communication.</title>
        <authorList>
            <person name="Heidel A.J."/>
            <person name="Lawal H.M."/>
            <person name="Felder M."/>
            <person name="Schilde C."/>
            <person name="Helps N.R."/>
            <person name="Tunggal B."/>
            <person name="Rivero F."/>
            <person name="John U."/>
            <person name="Schleicher M."/>
            <person name="Eichinger L."/>
            <person name="Platzer M."/>
            <person name="Noegel A.A."/>
            <person name="Schaap P."/>
            <person name="Gloeckner G."/>
        </authorList>
    </citation>
    <scope>NUCLEOTIDE SEQUENCE [LARGE SCALE GENOMIC DNA]</scope>
    <source>
        <strain evidence="26">SH3</strain>
    </source>
</reference>
<keyword evidence="10 20" id="KW-0274">FAD</keyword>
<dbReference type="InterPro" id="IPR000674">
    <property type="entry name" value="Ald_Oxase/Xan_DH_a/b"/>
</dbReference>
<evidence type="ECO:0000256" key="6">
    <source>
        <dbReference type="ARBA" id="ARBA00022505"/>
    </source>
</evidence>
<dbReference type="Pfam" id="PF01799">
    <property type="entry name" value="Fer2_2"/>
    <property type="match status" value="1"/>
</dbReference>
<dbReference type="FunFam" id="3.30.365.10:FF:000002">
    <property type="entry name" value="Xanthine dehydrogenase oxidase"/>
    <property type="match status" value="1"/>
</dbReference>
<feature type="binding site" evidence="20">
    <location>
        <position position="371"/>
    </location>
    <ligand>
        <name>FAD</name>
        <dbReference type="ChEBI" id="CHEBI:57692"/>
    </ligand>
</feature>
<comment type="cofactor">
    <cofactor evidence="16">
        <name>[2Fe-2S] cluster</name>
        <dbReference type="ChEBI" id="CHEBI:190135"/>
    </cofactor>
</comment>
<dbReference type="InterPro" id="IPR016169">
    <property type="entry name" value="FAD-bd_PCMH_sub2"/>
</dbReference>
<dbReference type="InterPro" id="IPR037165">
    <property type="entry name" value="AldOxase/xan_DH_Mopterin-bd_sf"/>
</dbReference>
<accession>F4PRC7</accession>
<evidence type="ECO:0000259" key="24">
    <source>
        <dbReference type="PROSITE" id="PS51387"/>
    </source>
</evidence>
<evidence type="ECO:0000256" key="22">
    <source>
        <dbReference type="SAM" id="MobiDB-lite"/>
    </source>
</evidence>
<feature type="binding site" evidence="20">
    <location>
        <position position="844"/>
    </location>
    <ligand>
        <name>substrate</name>
    </ligand>
</feature>
<dbReference type="Pfam" id="PF00111">
    <property type="entry name" value="Fer2"/>
    <property type="match status" value="1"/>
</dbReference>
<dbReference type="SMART" id="SM01008">
    <property type="entry name" value="Ald_Xan_dh_C"/>
    <property type="match status" value="1"/>
</dbReference>
<keyword evidence="26" id="KW-1185">Reference proteome</keyword>
<feature type="binding site" evidence="21">
    <location>
        <position position="70"/>
    </location>
    <ligand>
        <name>[2Fe-2S] cluster</name>
        <dbReference type="ChEBI" id="CHEBI:190135"/>
        <label>1</label>
    </ligand>
</feature>
<dbReference type="SMART" id="SM01092">
    <property type="entry name" value="CO_deh_flav_C"/>
    <property type="match status" value="1"/>
</dbReference>
<evidence type="ECO:0000256" key="1">
    <source>
        <dbReference type="ARBA" id="ARBA00001974"/>
    </source>
</evidence>
<protein>
    <recommendedName>
        <fullName evidence="5">xanthine dehydrogenase</fullName>
        <ecNumber evidence="5">1.17.1.4</ecNumber>
    </recommendedName>
</protein>
<feature type="binding site" evidence="20">
    <location>
        <position position="922"/>
    </location>
    <ligand>
        <name>substrate</name>
    </ligand>
</feature>
<comment type="subunit">
    <text evidence="4">Homodimer.</text>
</comment>
<dbReference type="FunFam" id="3.30.365.10:FF:000003">
    <property type="entry name" value="Aldehyde oxidase 1"/>
    <property type="match status" value="1"/>
</dbReference>
<evidence type="ECO:0000256" key="13">
    <source>
        <dbReference type="ARBA" id="ARBA00023014"/>
    </source>
</evidence>
<keyword evidence="7" id="KW-0285">Flavoprotein</keyword>
<evidence type="ECO:0000256" key="11">
    <source>
        <dbReference type="ARBA" id="ARBA00023002"/>
    </source>
</evidence>
<evidence type="ECO:0000256" key="15">
    <source>
        <dbReference type="ARBA" id="ARBA00023140"/>
    </source>
</evidence>
<dbReference type="GO" id="GO:0071949">
    <property type="term" value="F:FAD binding"/>
    <property type="evidence" value="ECO:0007669"/>
    <property type="project" value="InterPro"/>
</dbReference>
<evidence type="ECO:0000256" key="10">
    <source>
        <dbReference type="ARBA" id="ARBA00022827"/>
    </source>
</evidence>